<proteinExistence type="predicted"/>
<comment type="caution">
    <text evidence="1">The sequence shown here is derived from an EMBL/GenBank/DDBJ whole genome shotgun (WGS) entry which is preliminary data.</text>
</comment>
<reference evidence="1 2" key="1">
    <citation type="submission" date="2023-01" db="EMBL/GenBank/DDBJ databases">
        <title>Analysis of 21 Apiospora genomes using comparative genomics revels a genus with tremendous synthesis potential of carbohydrate active enzymes and secondary metabolites.</title>
        <authorList>
            <person name="Sorensen T."/>
        </authorList>
    </citation>
    <scope>NUCLEOTIDE SEQUENCE [LARGE SCALE GENOMIC DNA]</scope>
    <source>
        <strain evidence="1 2">CBS 83171</strain>
    </source>
</reference>
<gene>
    <name evidence="1" type="ORF">PG996_002857</name>
</gene>
<dbReference type="Proteomes" id="UP001446871">
    <property type="component" value="Unassembled WGS sequence"/>
</dbReference>
<evidence type="ECO:0000313" key="2">
    <source>
        <dbReference type="Proteomes" id="UP001446871"/>
    </source>
</evidence>
<sequence length="160" mass="18183">MSISASTTKSASQRVLGLPEIAALIVDVIDQDVHARNGWDNSGTFDDMMFWDKDEFLHRTRTPAGMLQLKRLALAALACVNHMWFALVVPRLWRHIYTMRDPFLTTLFQSISPERRNIYAQYIESGSIEVLSEPESSQTGLGAILTRFPPTYYRISNFLG</sequence>
<accession>A0ABR1WKQ5</accession>
<keyword evidence="2" id="KW-1185">Reference proteome</keyword>
<organism evidence="1 2">
    <name type="scientific">Apiospora saccharicola</name>
    <dbReference type="NCBI Taxonomy" id="335842"/>
    <lineage>
        <taxon>Eukaryota</taxon>
        <taxon>Fungi</taxon>
        <taxon>Dikarya</taxon>
        <taxon>Ascomycota</taxon>
        <taxon>Pezizomycotina</taxon>
        <taxon>Sordariomycetes</taxon>
        <taxon>Xylariomycetidae</taxon>
        <taxon>Amphisphaeriales</taxon>
        <taxon>Apiosporaceae</taxon>
        <taxon>Apiospora</taxon>
    </lineage>
</organism>
<name>A0ABR1WKQ5_9PEZI</name>
<dbReference type="EMBL" id="JAQQWM010000001">
    <property type="protein sequence ID" value="KAK8084076.1"/>
    <property type="molecule type" value="Genomic_DNA"/>
</dbReference>
<evidence type="ECO:0000313" key="1">
    <source>
        <dbReference type="EMBL" id="KAK8084076.1"/>
    </source>
</evidence>
<protein>
    <submittedName>
        <fullName evidence="1">Uncharacterized protein</fullName>
    </submittedName>
</protein>